<comment type="caution">
    <text evidence="4">The sequence shown here is derived from an EMBL/GenBank/DDBJ whole genome shotgun (WGS) entry which is preliminary data.</text>
</comment>
<organism evidence="4 5">
    <name type="scientific">Bacillus anthracis</name>
    <name type="common">anthrax bacterium</name>
    <dbReference type="NCBI Taxonomy" id="1392"/>
    <lineage>
        <taxon>Bacteria</taxon>
        <taxon>Bacillati</taxon>
        <taxon>Bacillota</taxon>
        <taxon>Bacilli</taxon>
        <taxon>Bacillales</taxon>
        <taxon>Bacillaceae</taxon>
        <taxon>Bacillus</taxon>
        <taxon>Bacillus cereus group</taxon>
    </lineage>
</organism>
<protein>
    <submittedName>
        <fullName evidence="4">Calcium-binding protein</fullName>
    </submittedName>
</protein>
<evidence type="ECO:0000313" key="4">
    <source>
        <dbReference type="EMBL" id="PFL68847.1"/>
    </source>
</evidence>
<dbReference type="Pfam" id="PF05901">
    <property type="entry name" value="Excalibur"/>
    <property type="match status" value="1"/>
</dbReference>
<dbReference type="AlphaFoldDB" id="A0A2B0XYI4"/>
<feature type="compositionally biased region" description="Basic and acidic residues" evidence="1">
    <location>
        <begin position="132"/>
        <end position="218"/>
    </location>
</feature>
<dbReference type="RefSeq" id="WP_098555937.1">
    <property type="nucleotide sequence ID" value="NZ_NUXH01000048.1"/>
</dbReference>
<feature type="region of interest" description="Disordered" evidence="1">
    <location>
        <begin position="121"/>
        <end position="232"/>
    </location>
</feature>
<dbReference type="Proteomes" id="UP000222851">
    <property type="component" value="Unassembled WGS sequence"/>
</dbReference>
<sequence>MTILSNIGAALFLIAFILLILCIISFFKKNGKAKQYGRPAVILFMISIVLIITSAETSNNPIVEFFSILSFVLFVFFLVLAILSVIKKTGVAKKQFIITAILFVIFVALLSISAPSSEKTAATSKQVASNTTEHKDSDKKELEKKEADEKTQKQENEKLQAEEQARKQEDEKRLADEQARKQQEEQKRLADEQARKQQEEQKRLADEQARKQQEEQKKSQQTQTQPASGNTSSAYYKNCAAVRSAGKAPLYKGQPGYDSHLDRDGDGVACEK</sequence>
<feature type="transmembrane region" description="Helical" evidence="2">
    <location>
        <begin position="39"/>
        <end position="56"/>
    </location>
</feature>
<keyword evidence="2" id="KW-0812">Transmembrane</keyword>
<dbReference type="InterPro" id="IPR008613">
    <property type="entry name" value="Excalibur_Ca-bd_domain"/>
</dbReference>
<feature type="domain" description="Excalibur calcium-binding" evidence="3">
    <location>
        <begin position="235"/>
        <end position="271"/>
    </location>
</feature>
<dbReference type="EMBL" id="NUXH01000048">
    <property type="protein sequence ID" value="PFL68847.1"/>
    <property type="molecule type" value="Genomic_DNA"/>
</dbReference>
<keyword evidence="2" id="KW-0472">Membrane</keyword>
<reference evidence="4 5" key="1">
    <citation type="submission" date="2017-09" db="EMBL/GenBank/DDBJ databases">
        <title>Large-scale bioinformatics analysis of Bacillus genomes uncovers conserved roles of natural products in bacterial physiology.</title>
        <authorList>
            <consortium name="Agbiome Team Llc"/>
            <person name="Bleich R.M."/>
            <person name="Grubbs K.J."/>
            <person name="Santa Maria K.C."/>
            <person name="Allen S.E."/>
            <person name="Farag S."/>
            <person name="Shank E.A."/>
            <person name="Bowers A."/>
        </authorList>
    </citation>
    <scope>NUCLEOTIDE SEQUENCE [LARGE SCALE GENOMIC DNA]</scope>
    <source>
        <strain evidence="4 5">AFS081271</strain>
    </source>
</reference>
<feature type="compositionally biased region" description="Basic and acidic residues" evidence="1">
    <location>
        <begin position="259"/>
        <end position="272"/>
    </location>
</feature>
<feature type="compositionally biased region" description="Polar residues" evidence="1">
    <location>
        <begin position="121"/>
        <end position="131"/>
    </location>
</feature>
<dbReference type="SMART" id="SM00894">
    <property type="entry name" value="Excalibur"/>
    <property type="match status" value="1"/>
</dbReference>
<feature type="transmembrane region" description="Helical" evidence="2">
    <location>
        <begin position="96"/>
        <end position="114"/>
    </location>
</feature>
<feature type="transmembrane region" description="Helical" evidence="2">
    <location>
        <begin position="6"/>
        <end position="27"/>
    </location>
</feature>
<keyword evidence="2" id="KW-1133">Transmembrane helix</keyword>
<evidence type="ECO:0000256" key="1">
    <source>
        <dbReference type="SAM" id="MobiDB-lite"/>
    </source>
</evidence>
<evidence type="ECO:0000313" key="5">
    <source>
        <dbReference type="Proteomes" id="UP000222851"/>
    </source>
</evidence>
<evidence type="ECO:0000256" key="2">
    <source>
        <dbReference type="SAM" id="Phobius"/>
    </source>
</evidence>
<feature type="region of interest" description="Disordered" evidence="1">
    <location>
        <begin position="246"/>
        <end position="272"/>
    </location>
</feature>
<proteinExistence type="predicted"/>
<name>A0A2B0XYI4_BACAN</name>
<feature type="transmembrane region" description="Helical" evidence="2">
    <location>
        <begin position="62"/>
        <end position="84"/>
    </location>
</feature>
<accession>A0A2B0XYI4</accession>
<dbReference type="STRING" id="261594.GBAA_2149"/>
<gene>
    <name evidence="4" type="ORF">COJ30_12935</name>
</gene>
<evidence type="ECO:0000259" key="3">
    <source>
        <dbReference type="SMART" id="SM00894"/>
    </source>
</evidence>